<keyword evidence="3" id="KW-0804">Transcription</keyword>
<organism evidence="6 7">
    <name type="scientific">Dyadobacter chenwenxiniae</name>
    <dbReference type="NCBI Taxonomy" id="2906456"/>
    <lineage>
        <taxon>Bacteria</taxon>
        <taxon>Pseudomonadati</taxon>
        <taxon>Bacteroidota</taxon>
        <taxon>Cytophagia</taxon>
        <taxon>Cytophagales</taxon>
        <taxon>Spirosomataceae</taxon>
        <taxon>Dyadobacter</taxon>
    </lineage>
</organism>
<dbReference type="CDD" id="cd06529">
    <property type="entry name" value="S24_LexA-like"/>
    <property type="match status" value="1"/>
</dbReference>
<keyword evidence="7" id="KW-1185">Reference proteome</keyword>
<dbReference type="Gene3D" id="2.10.109.10">
    <property type="entry name" value="Umud Fragment, subunit A"/>
    <property type="match status" value="1"/>
</dbReference>
<dbReference type="InterPro" id="IPR010982">
    <property type="entry name" value="Lambda_DNA-bd_dom_sf"/>
</dbReference>
<dbReference type="CDD" id="cd00093">
    <property type="entry name" value="HTH_XRE"/>
    <property type="match status" value="1"/>
</dbReference>
<dbReference type="Gene3D" id="1.10.260.40">
    <property type="entry name" value="lambda repressor-like DNA-binding domains"/>
    <property type="match status" value="1"/>
</dbReference>
<dbReference type="InterPro" id="IPR015927">
    <property type="entry name" value="Peptidase_S24_S26A/B/C"/>
</dbReference>
<dbReference type="InterPro" id="IPR039418">
    <property type="entry name" value="LexA-like"/>
</dbReference>
<dbReference type="InterPro" id="IPR001387">
    <property type="entry name" value="Cro/C1-type_HTH"/>
</dbReference>
<keyword evidence="1" id="KW-0805">Transcription regulation</keyword>
<dbReference type="Pfam" id="PF00717">
    <property type="entry name" value="Peptidase_S24"/>
    <property type="match status" value="1"/>
</dbReference>
<dbReference type="InterPro" id="IPR036286">
    <property type="entry name" value="LexA/Signal_pep-like_sf"/>
</dbReference>
<dbReference type="PANTHER" id="PTHR40661:SF3">
    <property type="entry name" value="FELS-1 PROPHAGE TRANSCRIPTIONAL REGULATOR"/>
    <property type="match status" value="1"/>
</dbReference>
<dbReference type="Pfam" id="PF01381">
    <property type="entry name" value="HTH_3"/>
    <property type="match status" value="1"/>
</dbReference>
<evidence type="ECO:0000256" key="1">
    <source>
        <dbReference type="ARBA" id="ARBA00023015"/>
    </source>
</evidence>
<dbReference type="SMART" id="SM00530">
    <property type="entry name" value="HTH_XRE"/>
    <property type="match status" value="1"/>
</dbReference>
<name>A0A9X1PLG0_9BACT</name>
<evidence type="ECO:0000256" key="4">
    <source>
        <dbReference type="SAM" id="Coils"/>
    </source>
</evidence>
<dbReference type="AlphaFoldDB" id="A0A9X1PLG0"/>
<evidence type="ECO:0000313" key="7">
    <source>
        <dbReference type="Proteomes" id="UP001139000"/>
    </source>
</evidence>
<proteinExistence type="predicted"/>
<evidence type="ECO:0000256" key="2">
    <source>
        <dbReference type="ARBA" id="ARBA00023125"/>
    </source>
</evidence>
<dbReference type="PANTHER" id="PTHR40661">
    <property type="match status" value="1"/>
</dbReference>
<evidence type="ECO:0000313" key="6">
    <source>
        <dbReference type="EMBL" id="MCF0060966.1"/>
    </source>
</evidence>
<gene>
    <name evidence="6" type="ORF">LXM26_05645</name>
</gene>
<feature type="domain" description="HTH cro/C1-type" evidence="5">
    <location>
        <begin position="15"/>
        <end position="68"/>
    </location>
</feature>
<accession>A0A9X1PLG0</accession>
<evidence type="ECO:0000259" key="5">
    <source>
        <dbReference type="PROSITE" id="PS50943"/>
    </source>
</evidence>
<dbReference type="PROSITE" id="PS50943">
    <property type="entry name" value="HTH_CROC1"/>
    <property type="match status" value="1"/>
</dbReference>
<dbReference type="SUPFAM" id="SSF47413">
    <property type="entry name" value="lambda repressor-like DNA-binding domains"/>
    <property type="match status" value="1"/>
</dbReference>
<sequence>MDQPNMQIDEEFKRFKQIREELNLTQSAFADELGISATTADIERGRTRIPGQVVKELLKKYHINPLWLFGDSMQKYLQADKLLASPKVVTVDSLGKENIVLVSAKAAAGYPNNIGDAQWFETLPAFTIPLPEYRNATFRGFQVEGDSMVPVLHSGEWIVGKALEDWEDVNPKQIYVVVTVDSILVKKIQQETQSSFINLISSNPEYSPIRIDKSEIKEIWSVNSKLTFDLEADNKQVSLLSLHTEMKELKEEMKRLVRDTVFK</sequence>
<evidence type="ECO:0000256" key="3">
    <source>
        <dbReference type="ARBA" id="ARBA00023163"/>
    </source>
</evidence>
<keyword evidence="4" id="KW-0175">Coiled coil</keyword>
<protein>
    <submittedName>
        <fullName evidence="6">LexA family transcriptional regulator</fullName>
    </submittedName>
</protein>
<dbReference type="GO" id="GO:0003677">
    <property type="term" value="F:DNA binding"/>
    <property type="evidence" value="ECO:0007669"/>
    <property type="project" value="UniProtKB-KW"/>
</dbReference>
<dbReference type="SUPFAM" id="SSF51306">
    <property type="entry name" value="LexA/Signal peptidase"/>
    <property type="match status" value="1"/>
</dbReference>
<dbReference type="RefSeq" id="WP_234654002.1">
    <property type="nucleotide sequence ID" value="NZ_CP094997.1"/>
</dbReference>
<feature type="coiled-coil region" evidence="4">
    <location>
        <begin position="232"/>
        <end position="259"/>
    </location>
</feature>
<dbReference type="EMBL" id="JAJTTC010000001">
    <property type="protein sequence ID" value="MCF0060966.1"/>
    <property type="molecule type" value="Genomic_DNA"/>
</dbReference>
<comment type="caution">
    <text evidence="6">The sequence shown here is derived from an EMBL/GenBank/DDBJ whole genome shotgun (WGS) entry which is preliminary data.</text>
</comment>
<reference evidence="6" key="1">
    <citation type="submission" date="2021-12" db="EMBL/GenBank/DDBJ databases">
        <title>Novel species in genus Dyadobacter.</title>
        <authorList>
            <person name="Ma C."/>
        </authorList>
    </citation>
    <scope>NUCLEOTIDE SEQUENCE</scope>
    <source>
        <strain evidence="6">LJ419</strain>
    </source>
</reference>
<keyword evidence="2" id="KW-0238">DNA-binding</keyword>
<dbReference type="Proteomes" id="UP001139000">
    <property type="component" value="Unassembled WGS sequence"/>
</dbReference>